<dbReference type="InterPro" id="IPR027124">
    <property type="entry name" value="Swc5/CFDP1/2"/>
</dbReference>
<dbReference type="InterPro" id="IPR005135">
    <property type="entry name" value="Endo/exonuclease/phosphatase"/>
</dbReference>
<proteinExistence type="predicted"/>
<dbReference type="Pfam" id="PF03372">
    <property type="entry name" value="Exo_endo_phos"/>
    <property type="match status" value="1"/>
</dbReference>
<dbReference type="PANTHER" id="PTHR23227:SF85">
    <property type="entry name" value="CRANIOFACIAL DEVELOPMENT PROTEIN 2"/>
    <property type="match status" value="1"/>
</dbReference>
<comment type="caution">
    <text evidence="2">The sequence shown here is derived from an EMBL/GenBank/DDBJ whole genome shotgun (WGS) entry which is preliminary data.</text>
</comment>
<dbReference type="Proteomes" id="UP000691718">
    <property type="component" value="Unassembled WGS sequence"/>
</dbReference>
<feature type="domain" description="Endonuclease/exonuclease/phosphatase" evidence="1">
    <location>
        <begin position="24"/>
        <end position="204"/>
    </location>
</feature>
<protein>
    <submittedName>
        <fullName evidence="2">(apollo) hypothetical protein</fullName>
    </submittedName>
</protein>
<dbReference type="CDD" id="cd09076">
    <property type="entry name" value="L1-EN"/>
    <property type="match status" value="1"/>
</dbReference>
<evidence type="ECO:0000259" key="1">
    <source>
        <dbReference type="Pfam" id="PF03372"/>
    </source>
</evidence>
<dbReference type="EMBL" id="CAJQZP010000929">
    <property type="protein sequence ID" value="CAG4996904.1"/>
    <property type="molecule type" value="Genomic_DNA"/>
</dbReference>
<gene>
    <name evidence="2" type="ORF">PAPOLLO_LOCUS13103</name>
</gene>
<evidence type="ECO:0000313" key="2">
    <source>
        <dbReference type="EMBL" id="CAG4996904.1"/>
    </source>
</evidence>
<dbReference type="GO" id="GO:0003824">
    <property type="term" value="F:catalytic activity"/>
    <property type="evidence" value="ECO:0007669"/>
    <property type="project" value="InterPro"/>
</dbReference>
<reference evidence="2" key="1">
    <citation type="submission" date="2021-04" db="EMBL/GenBank/DDBJ databases">
        <authorList>
            <person name="Tunstrom K."/>
        </authorList>
    </citation>
    <scope>NUCLEOTIDE SEQUENCE</scope>
</reference>
<evidence type="ECO:0000313" key="3">
    <source>
        <dbReference type="Proteomes" id="UP000691718"/>
    </source>
</evidence>
<sequence>MQYAHWKGNGHFLTETNVVYFSGNDDNSRNGVAFIVPKSSRNCVLGYEPVSDRIISIKLRASPANFNIIQVYAPTSAACNEDVESFYLKLETTISKIPQRELLIIIGDFNSKVGSDSHLLSSCLGKYGLGQRNERGERLIQFAAENNLVISNTFFQNHSRRLYTWISPDGNYRNQIDYVLVRSRWKTSIRNTHTLPGADCGSDHQLLMAKIQLKLRAARKIVQQRRLEVRDRSKFLAALEENWNQWTIVNSKTECPDKMWDCAKNLISCAVKQIAPTSGTRKRQHWMSDSTLALVKERREMKATGTDVRTLNEKSANIQTACRRDLNAHFQNICAEVEIHANKYESRDLHQKIRSMTRSLCTKTWAIENSHGQTVTEIEAISETWKEYCQSLFEDVESQYFASTEPMDEEKEPNILKDEIRAAIKHLKTGKATGKDSIPIETIKASKEYGVQIFHALCNKVW</sequence>
<name>A0A8S3X4I9_PARAO</name>
<keyword evidence="3" id="KW-1185">Reference proteome</keyword>
<accession>A0A8S3X4I9</accession>
<dbReference type="AlphaFoldDB" id="A0A8S3X4I9"/>
<organism evidence="2 3">
    <name type="scientific">Parnassius apollo</name>
    <name type="common">Apollo butterfly</name>
    <name type="synonym">Papilio apollo</name>
    <dbReference type="NCBI Taxonomy" id="110799"/>
    <lineage>
        <taxon>Eukaryota</taxon>
        <taxon>Metazoa</taxon>
        <taxon>Ecdysozoa</taxon>
        <taxon>Arthropoda</taxon>
        <taxon>Hexapoda</taxon>
        <taxon>Insecta</taxon>
        <taxon>Pterygota</taxon>
        <taxon>Neoptera</taxon>
        <taxon>Endopterygota</taxon>
        <taxon>Lepidoptera</taxon>
        <taxon>Glossata</taxon>
        <taxon>Ditrysia</taxon>
        <taxon>Papilionoidea</taxon>
        <taxon>Papilionidae</taxon>
        <taxon>Parnassiinae</taxon>
        <taxon>Parnassini</taxon>
        <taxon>Parnassius</taxon>
        <taxon>Parnassius</taxon>
    </lineage>
</organism>
<dbReference type="PANTHER" id="PTHR23227">
    <property type="entry name" value="BUCENTAUR RELATED"/>
    <property type="match status" value="1"/>
</dbReference>
<dbReference type="OrthoDB" id="414666at2759"/>